<feature type="compositionally biased region" description="Low complexity" evidence="1">
    <location>
        <begin position="123"/>
        <end position="135"/>
    </location>
</feature>
<dbReference type="AlphaFoldDB" id="A0A914D2F0"/>
<accession>A0A914D2F0</accession>
<feature type="region of interest" description="Disordered" evidence="1">
    <location>
        <begin position="112"/>
        <end position="144"/>
    </location>
</feature>
<evidence type="ECO:0000256" key="1">
    <source>
        <dbReference type="SAM" id="MobiDB-lite"/>
    </source>
</evidence>
<proteinExistence type="predicted"/>
<dbReference type="WBParaSite" id="ACRNAN_scaffold17147.g26503.t1">
    <property type="protein sequence ID" value="ACRNAN_scaffold17147.g26503.t1"/>
    <property type="gene ID" value="ACRNAN_scaffold17147.g26503"/>
</dbReference>
<reference evidence="3" key="1">
    <citation type="submission" date="2022-11" db="UniProtKB">
        <authorList>
            <consortium name="WormBaseParasite"/>
        </authorList>
    </citation>
    <scope>IDENTIFICATION</scope>
</reference>
<evidence type="ECO:0000313" key="3">
    <source>
        <dbReference type="WBParaSite" id="ACRNAN_scaffold17147.g26503.t1"/>
    </source>
</evidence>
<organism evidence="2 3">
    <name type="scientific">Acrobeloides nanus</name>
    <dbReference type="NCBI Taxonomy" id="290746"/>
    <lineage>
        <taxon>Eukaryota</taxon>
        <taxon>Metazoa</taxon>
        <taxon>Ecdysozoa</taxon>
        <taxon>Nematoda</taxon>
        <taxon>Chromadorea</taxon>
        <taxon>Rhabditida</taxon>
        <taxon>Tylenchina</taxon>
        <taxon>Cephalobomorpha</taxon>
        <taxon>Cephaloboidea</taxon>
        <taxon>Cephalobidae</taxon>
        <taxon>Acrobeloides</taxon>
    </lineage>
</organism>
<protein>
    <submittedName>
        <fullName evidence="3">Regulatory protein zeste</fullName>
    </submittedName>
</protein>
<sequence>MSNRKPVKRSRDESQNIKNSILKDILAKKNILFGKFSPVLTQEKKINTWDEVRKNAIAAGETSLTDKNAEYMSKTYWQNRRKEAIDRKMIGQDPTENDLLVFSIMGPDASSGMNVPESYEELGAPGPSSAISSSSKARVGATRK</sequence>
<evidence type="ECO:0000313" key="2">
    <source>
        <dbReference type="Proteomes" id="UP000887540"/>
    </source>
</evidence>
<dbReference type="Proteomes" id="UP000887540">
    <property type="component" value="Unplaced"/>
</dbReference>
<name>A0A914D2F0_9BILA</name>
<keyword evidence="2" id="KW-1185">Reference proteome</keyword>